<sequence>MAVQLQSRLKNQLASLSNSRGGNIPLDEAVHAALPQGTIVESVSSYGDSAWSFTAKVNAADRDGRPIPLFLKYVAGDLGNQQLEGEFTGMTELHKLAPDLVPRPIAWGELKSLVPTTYFLLIEFKNFVAGLPDPARLGARLAEMHQKSVSPTGMFGFQVQTFDGARLQSVAWDPSWTSFFSKLLAEAYRQDTETNGVWPELQLIYERVQSHLIPRLIGALEAEGRSVKPCLIHGDLWEGNVGNDGDTGDPWIFDCAAYYAHNEMELGIWRADRHRLKAKAYRAEYLRNFEASEPEEEWDDRNRLYSAKTNFMHSACYAGSPARQFAFDDMVYLVQKYVPWDEDSPEWQEISQRGDSRGMDKPPNVTSLQQEIVGGEFQ</sequence>
<keyword evidence="5" id="KW-1185">Reference proteome</keyword>
<evidence type="ECO:0000313" key="5">
    <source>
        <dbReference type="Proteomes" id="UP001244011"/>
    </source>
</evidence>
<comment type="catalytic activity">
    <reaction evidence="2">
        <text>N(6)-D-ribulosyl-L-lysyl-[protein] + ATP = N(6)-(3-O-phospho-D-ribulosyl)-L-lysyl-[protein] + ADP + H(+)</text>
        <dbReference type="Rhea" id="RHEA:48432"/>
        <dbReference type="Rhea" id="RHEA-COMP:12103"/>
        <dbReference type="Rhea" id="RHEA-COMP:12104"/>
        <dbReference type="ChEBI" id="CHEBI:15378"/>
        <dbReference type="ChEBI" id="CHEBI:30616"/>
        <dbReference type="ChEBI" id="CHEBI:90418"/>
        <dbReference type="ChEBI" id="CHEBI:90420"/>
        <dbReference type="ChEBI" id="CHEBI:456216"/>
        <dbReference type="EC" id="2.7.1.172"/>
    </reaction>
    <physiologicalReaction direction="left-to-right" evidence="2">
        <dbReference type="Rhea" id="RHEA:48433"/>
    </physiologicalReaction>
</comment>
<reference evidence="4" key="1">
    <citation type="submission" date="2023-06" db="EMBL/GenBank/DDBJ databases">
        <title>Genome-scale phylogeny and comparative genomics of the fungal order Sordariales.</title>
        <authorList>
            <consortium name="Lawrence Berkeley National Laboratory"/>
            <person name="Hensen N."/>
            <person name="Bonometti L."/>
            <person name="Westerberg I."/>
            <person name="Brannstrom I.O."/>
            <person name="Guillou S."/>
            <person name="Cros-Aarteil S."/>
            <person name="Calhoun S."/>
            <person name="Haridas S."/>
            <person name="Kuo A."/>
            <person name="Mondo S."/>
            <person name="Pangilinan J."/>
            <person name="Riley R."/>
            <person name="Labutti K."/>
            <person name="Andreopoulos B."/>
            <person name="Lipzen A."/>
            <person name="Chen C."/>
            <person name="Yanf M."/>
            <person name="Daum C."/>
            <person name="Ng V."/>
            <person name="Clum A."/>
            <person name="Steindorff A."/>
            <person name="Ohm R."/>
            <person name="Martin F."/>
            <person name="Silar P."/>
            <person name="Natvig D."/>
            <person name="Lalanne C."/>
            <person name="Gautier V."/>
            <person name="Ament-Velasquez S.L."/>
            <person name="Kruys A."/>
            <person name="Hutchinson M.I."/>
            <person name="Powell A.J."/>
            <person name="Barry K."/>
            <person name="Miller A.N."/>
            <person name="Grigoriev I.V."/>
            <person name="Debuchy R."/>
            <person name="Gladieux P."/>
            <person name="Thoren M.H."/>
            <person name="Johannesson H."/>
        </authorList>
    </citation>
    <scope>NUCLEOTIDE SEQUENCE</scope>
    <source>
        <strain evidence="4">8032-3</strain>
    </source>
</reference>
<dbReference type="InterPro" id="IPR011009">
    <property type="entry name" value="Kinase-like_dom_sf"/>
</dbReference>
<evidence type="ECO:0000256" key="3">
    <source>
        <dbReference type="SAM" id="MobiDB-lite"/>
    </source>
</evidence>
<organism evidence="4 5">
    <name type="scientific">Phialemonium atrogriseum</name>
    <dbReference type="NCBI Taxonomy" id="1093897"/>
    <lineage>
        <taxon>Eukaryota</taxon>
        <taxon>Fungi</taxon>
        <taxon>Dikarya</taxon>
        <taxon>Ascomycota</taxon>
        <taxon>Pezizomycotina</taxon>
        <taxon>Sordariomycetes</taxon>
        <taxon>Sordariomycetidae</taxon>
        <taxon>Cephalothecales</taxon>
        <taxon>Cephalothecaceae</taxon>
        <taxon>Phialemonium</taxon>
    </lineage>
</organism>
<feature type="region of interest" description="Disordered" evidence="3">
    <location>
        <begin position="345"/>
        <end position="378"/>
    </location>
</feature>
<dbReference type="Proteomes" id="UP001244011">
    <property type="component" value="Unassembled WGS sequence"/>
</dbReference>
<dbReference type="Pfam" id="PF03881">
    <property type="entry name" value="Fructosamin_kin"/>
    <property type="match status" value="1"/>
</dbReference>
<dbReference type="GeneID" id="85311719"/>
<protein>
    <recommendedName>
        <fullName evidence="1">protein-ribulosamine 3-kinase</fullName>
        <ecNumber evidence="1">2.7.1.172</ecNumber>
    </recommendedName>
</protein>
<dbReference type="RefSeq" id="XP_060281516.1">
    <property type="nucleotide sequence ID" value="XM_060428532.1"/>
</dbReference>
<dbReference type="EMBL" id="MU839016">
    <property type="protein sequence ID" value="KAK1765303.1"/>
    <property type="molecule type" value="Genomic_DNA"/>
</dbReference>
<evidence type="ECO:0000256" key="2">
    <source>
        <dbReference type="ARBA" id="ARBA00048655"/>
    </source>
</evidence>
<dbReference type="Gene3D" id="3.90.1200.10">
    <property type="match status" value="1"/>
</dbReference>
<name>A0AAJ0BXP7_9PEZI</name>
<proteinExistence type="predicted"/>
<evidence type="ECO:0000256" key="1">
    <source>
        <dbReference type="ARBA" id="ARBA00011961"/>
    </source>
</evidence>
<dbReference type="PANTHER" id="PTHR12149:SF8">
    <property type="entry name" value="PROTEIN-RIBULOSAMINE 3-KINASE"/>
    <property type="match status" value="1"/>
</dbReference>
<dbReference type="SUPFAM" id="SSF56112">
    <property type="entry name" value="Protein kinase-like (PK-like)"/>
    <property type="match status" value="1"/>
</dbReference>
<dbReference type="PANTHER" id="PTHR12149">
    <property type="entry name" value="FRUCTOSAMINE 3 KINASE-RELATED PROTEIN"/>
    <property type="match status" value="1"/>
</dbReference>
<dbReference type="InterPro" id="IPR016477">
    <property type="entry name" value="Fructo-/Ketosamine-3-kinase"/>
</dbReference>
<dbReference type="AlphaFoldDB" id="A0AAJ0BXP7"/>
<evidence type="ECO:0000313" key="4">
    <source>
        <dbReference type="EMBL" id="KAK1765303.1"/>
    </source>
</evidence>
<accession>A0AAJ0BXP7</accession>
<gene>
    <name evidence="4" type="ORF">QBC33DRAFT_545104</name>
</gene>
<dbReference type="EC" id="2.7.1.172" evidence="1"/>
<comment type="caution">
    <text evidence="4">The sequence shown here is derived from an EMBL/GenBank/DDBJ whole genome shotgun (WGS) entry which is preliminary data.</text>
</comment>
<dbReference type="GO" id="GO:0102193">
    <property type="term" value="F:protein-ribulosamine 3-kinase activity"/>
    <property type="evidence" value="ECO:0007669"/>
    <property type="project" value="UniProtKB-EC"/>
</dbReference>